<reference evidence="1 2" key="1">
    <citation type="submission" date="2019-07" db="EMBL/GenBank/DDBJ databases">
        <title>Reinekea sp. strain SSH23 genome sequencing and assembly.</title>
        <authorList>
            <person name="Kim I."/>
        </authorList>
    </citation>
    <scope>NUCLEOTIDE SEQUENCE [LARGE SCALE GENOMIC DNA]</scope>
    <source>
        <strain evidence="1 2">SSH23</strain>
    </source>
</reference>
<organism evidence="1 2">
    <name type="scientific">Reinekea thalattae</name>
    <dbReference type="NCBI Taxonomy" id="2593301"/>
    <lineage>
        <taxon>Bacteria</taxon>
        <taxon>Pseudomonadati</taxon>
        <taxon>Pseudomonadota</taxon>
        <taxon>Gammaproteobacteria</taxon>
        <taxon>Oceanospirillales</taxon>
        <taxon>Saccharospirillaceae</taxon>
        <taxon>Reinekea</taxon>
    </lineage>
</organism>
<gene>
    <name evidence="1" type="ORF">FME95_12060</name>
</gene>
<sequence length="402" mass="46616">MNLSIRSIRRLFYNVGFFFSLLLFAYSSYAENLLPRSAVIVQKAQALQQEDELVEAIDLLRNYQSRAPYDRAFINRMLGVFYWQNEQPELAVDYLRQAVESGLLQDQQMQTTRRMLADLLLMQEEFQAALTIYLELVNTESEADSRQQLWLRISQSYFQLKQWTDVLSATDQYLNLDGAADRPLLVMRLGAQLELKRWQAALVSLDGLILLEPNETGWWRQSAGLQLLLEDQQQARATLALAYRNGVALTPDDLKTLAQLYLQTGVPEQAALLISEIPELQQDVDLLTMQAQLWQVAKEWQRAIDVWILATGIDNSLGWNLVRLYHQEQQFELALQALDNIAAEDQEQQERIELTRVQLLYRLKDYSQALHYARLANRKTESEQSRSWVELLQRKINNQSAS</sequence>
<evidence type="ECO:0000313" key="1">
    <source>
        <dbReference type="EMBL" id="TXR52139.1"/>
    </source>
</evidence>
<dbReference type="InterPro" id="IPR011990">
    <property type="entry name" value="TPR-like_helical_dom_sf"/>
</dbReference>
<evidence type="ECO:0000313" key="2">
    <source>
        <dbReference type="Proteomes" id="UP000321764"/>
    </source>
</evidence>
<name>A0A5C8Z4F4_9GAMM</name>
<keyword evidence="2" id="KW-1185">Reference proteome</keyword>
<comment type="caution">
    <text evidence="1">The sequence shown here is derived from an EMBL/GenBank/DDBJ whole genome shotgun (WGS) entry which is preliminary data.</text>
</comment>
<accession>A0A5C8Z4F4</accession>
<dbReference type="RefSeq" id="WP_147714735.1">
    <property type="nucleotide sequence ID" value="NZ_VKAD01000002.1"/>
</dbReference>
<dbReference type="Proteomes" id="UP000321764">
    <property type="component" value="Unassembled WGS sequence"/>
</dbReference>
<evidence type="ECO:0008006" key="3">
    <source>
        <dbReference type="Google" id="ProtNLM"/>
    </source>
</evidence>
<dbReference type="EMBL" id="VKAD01000002">
    <property type="protein sequence ID" value="TXR52139.1"/>
    <property type="molecule type" value="Genomic_DNA"/>
</dbReference>
<dbReference type="SUPFAM" id="SSF48452">
    <property type="entry name" value="TPR-like"/>
    <property type="match status" value="2"/>
</dbReference>
<dbReference type="AlphaFoldDB" id="A0A5C8Z4F4"/>
<dbReference type="OrthoDB" id="5829198at2"/>
<protein>
    <recommendedName>
        <fullName evidence="3">Tetratricopeptide repeat protein</fullName>
    </recommendedName>
</protein>
<proteinExistence type="predicted"/>
<dbReference type="Gene3D" id="1.25.40.10">
    <property type="entry name" value="Tetratricopeptide repeat domain"/>
    <property type="match status" value="2"/>
</dbReference>